<dbReference type="PANTHER" id="PTHR47718:SF7">
    <property type="entry name" value="PROTEIN FAR1-RELATED SEQUENCE"/>
    <property type="match status" value="1"/>
</dbReference>
<sequence length="426" mass="49341">MENEVLEFDIGLGSGADDEDDDDADAVDIDIDDDLPSTHPLHLTTSQNSARTSTSAPRIYLPEGDLSDLEPYEGMEFESEEAAKAFYNSYARRVGFSTRVSSSRRSRRDGAIIQRQFVCAKEGFRNLNEKRTKDREIKRPRVITRVGCKASLSVKMQDSGKWVVSSFVKEHNHELVPPDQVHCLRSHRQISGPAKTLIDTLQAAGMGPRRIMSALIKEYGGISKVGFTEVDCRNYMRNNRQRSMEGDIQLLLDYLRQMHSDNPDFFYALQEDDAMSGHHPLSITTDHDAVIRLAIMQVFPETRHRFCKWHIFKKCQEKLSHVLLKHPTFEAEFHKCVNLTELIEEFESCWLSLVDRYELRDHEWLQTIYSDRRQWVPVYLRDAFFAEMSITQRSDSMNSYFDGYVNASTNLNHFFKLYEKAIESRK</sequence>
<comment type="caution">
    <text evidence="4">The sequence shown here is derived from an EMBL/GenBank/DDBJ whole genome shotgun (WGS) entry which is preliminary data.</text>
</comment>
<organism evidence="4 5">
    <name type="scientific">Salix koriyanagi</name>
    <dbReference type="NCBI Taxonomy" id="2511006"/>
    <lineage>
        <taxon>Eukaryota</taxon>
        <taxon>Viridiplantae</taxon>
        <taxon>Streptophyta</taxon>
        <taxon>Embryophyta</taxon>
        <taxon>Tracheophyta</taxon>
        <taxon>Spermatophyta</taxon>
        <taxon>Magnoliopsida</taxon>
        <taxon>eudicotyledons</taxon>
        <taxon>Gunneridae</taxon>
        <taxon>Pentapetalae</taxon>
        <taxon>rosids</taxon>
        <taxon>fabids</taxon>
        <taxon>Malpighiales</taxon>
        <taxon>Salicaceae</taxon>
        <taxon>Saliceae</taxon>
        <taxon>Salix</taxon>
    </lineage>
</organism>
<reference evidence="4" key="2">
    <citation type="journal article" date="2023" name="Int. J. Mol. Sci.">
        <title>De Novo Assembly and Annotation of 11 Diverse Shrub Willow (Salix) Genomes Reveals Novel Gene Organization in Sex-Linked Regions.</title>
        <authorList>
            <person name="Hyden B."/>
            <person name="Feng K."/>
            <person name="Yates T.B."/>
            <person name="Jawdy S."/>
            <person name="Cereghino C."/>
            <person name="Smart L.B."/>
            <person name="Muchero W."/>
        </authorList>
    </citation>
    <scope>NUCLEOTIDE SEQUENCE</scope>
    <source>
        <tissue evidence="4">Shoot tip</tissue>
    </source>
</reference>
<evidence type="ECO:0000313" key="4">
    <source>
        <dbReference type="EMBL" id="KAJ6739535.1"/>
    </source>
</evidence>
<feature type="region of interest" description="Disordered" evidence="1">
    <location>
        <begin position="1"/>
        <end position="56"/>
    </location>
</feature>
<proteinExistence type="predicted"/>
<accession>A0A9Q0UZZ0</accession>
<dbReference type="AlphaFoldDB" id="A0A9Q0UZZ0"/>
<feature type="domain" description="FAR1" evidence="2">
    <location>
        <begin position="86"/>
        <end position="177"/>
    </location>
</feature>
<evidence type="ECO:0000256" key="1">
    <source>
        <dbReference type="SAM" id="MobiDB-lite"/>
    </source>
</evidence>
<name>A0A9Q0UZZ0_9ROSI</name>
<dbReference type="Pfam" id="PF03101">
    <property type="entry name" value="FAR1"/>
    <property type="match status" value="1"/>
</dbReference>
<dbReference type="Proteomes" id="UP001151752">
    <property type="component" value="Chromosome 4"/>
</dbReference>
<dbReference type="Pfam" id="PF10551">
    <property type="entry name" value="MULE"/>
    <property type="match status" value="1"/>
</dbReference>
<dbReference type="InterPro" id="IPR004330">
    <property type="entry name" value="FAR1_DNA_bnd_dom"/>
</dbReference>
<keyword evidence="5" id="KW-1185">Reference proteome</keyword>
<dbReference type="InterPro" id="IPR018289">
    <property type="entry name" value="MULE_transposase_dom"/>
</dbReference>
<dbReference type="PANTHER" id="PTHR47718">
    <property type="entry name" value="OS01G0519700 PROTEIN"/>
    <property type="match status" value="1"/>
</dbReference>
<dbReference type="EMBL" id="JAPFFM010000010">
    <property type="protein sequence ID" value="KAJ6739535.1"/>
    <property type="molecule type" value="Genomic_DNA"/>
</dbReference>
<evidence type="ECO:0000259" key="3">
    <source>
        <dbReference type="Pfam" id="PF10551"/>
    </source>
</evidence>
<feature type="compositionally biased region" description="Polar residues" evidence="1">
    <location>
        <begin position="43"/>
        <end position="56"/>
    </location>
</feature>
<feature type="domain" description="MULE transposase" evidence="3">
    <location>
        <begin position="273"/>
        <end position="314"/>
    </location>
</feature>
<feature type="compositionally biased region" description="Acidic residues" evidence="1">
    <location>
        <begin position="16"/>
        <end position="35"/>
    </location>
</feature>
<protein>
    <submittedName>
        <fullName evidence="4">PROTEIN FAR1-RELATED SEQUENCE 5-LIKE</fullName>
    </submittedName>
</protein>
<gene>
    <name evidence="4" type="ORF">OIU74_004328</name>
</gene>
<evidence type="ECO:0000313" key="5">
    <source>
        <dbReference type="Proteomes" id="UP001151752"/>
    </source>
</evidence>
<evidence type="ECO:0000259" key="2">
    <source>
        <dbReference type="Pfam" id="PF03101"/>
    </source>
</evidence>
<reference evidence="4" key="1">
    <citation type="submission" date="2022-11" db="EMBL/GenBank/DDBJ databases">
        <authorList>
            <person name="Hyden B.L."/>
            <person name="Feng K."/>
            <person name="Yates T."/>
            <person name="Jawdy S."/>
            <person name="Smart L.B."/>
            <person name="Muchero W."/>
        </authorList>
    </citation>
    <scope>NUCLEOTIDE SEQUENCE</scope>
    <source>
        <tissue evidence="4">Shoot tip</tissue>
    </source>
</reference>